<evidence type="ECO:0000256" key="2">
    <source>
        <dbReference type="ARBA" id="ARBA00022448"/>
    </source>
</evidence>
<dbReference type="AlphaFoldDB" id="A0A0A8B3G5"/>
<reference evidence="8" key="1">
    <citation type="submission" date="2014-08" db="EMBL/GenBank/DDBJ databases">
        <title>Coriobacteriaceae sp. complete genome.</title>
        <authorList>
            <person name="Looft T."/>
            <person name="Bayles D.O."/>
            <person name="Stanton T.B."/>
        </authorList>
    </citation>
    <scope>NUCLEOTIDE SEQUENCE [LARGE SCALE GENOMIC DNA]</scope>
    <source>
        <strain evidence="8">68-1-3</strain>
    </source>
</reference>
<keyword evidence="4" id="KW-0249">Electron transport</keyword>
<evidence type="ECO:0000313" key="7">
    <source>
        <dbReference type="EMBL" id="AJC11909.1"/>
    </source>
</evidence>
<dbReference type="RefSeq" id="WP_039688824.1">
    <property type="nucleotide sequence ID" value="NZ_CP009302.1"/>
</dbReference>
<dbReference type="InterPro" id="IPR036073">
    <property type="entry name" value="Desulfoferrodoxin_Fe-bd_dom_sf"/>
</dbReference>
<dbReference type="SUPFAM" id="SSF49367">
    <property type="entry name" value="Superoxide reductase-like"/>
    <property type="match status" value="1"/>
</dbReference>
<evidence type="ECO:0000256" key="4">
    <source>
        <dbReference type="ARBA" id="ARBA00022982"/>
    </source>
</evidence>
<protein>
    <recommendedName>
        <fullName evidence="6">Desulfoferrodoxin ferrous iron-binding domain-containing protein</fullName>
    </recommendedName>
</protein>
<reference evidence="7 8" key="2">
    <citation type="journal article" date="2015" name="Genome Announc.">
        <title>Complete Genome Sequence of Coriobacteriaceae Strain 68-1-3, a Novel Mucus-Degrading Isolate from the Swine Intestinal Tract.</title>
        <authorList>
            <person name="Looft T."/>
            <person name="Bayles D.O."/>
            <person name="Alt D.P."/>
            <person name="Stanton T.B."/>
        </authorList>
    </citation>
    <scope>NUCLEOTIDE SEQUENCE [LARGE SCALE GENOMIC DNA]</scope>
    <source>
        <strain evidence="7 8">68-1-3</strain>
    </source>
</reference>
<evidence type="ECO:0000256" key="1">
    <source>
        <dbReference type="ARBA" id="ARBA00005941"/>
    </source>
</evidence>
<proteinExistence type="inferred from homology"/>
<keyword evidence="5" id="KW-0408">Iron</keyword>
<evidence type="ECO:0000313" key="8">
    <source>
        <dbReference type="Proteomes" id="UP000031121"/>
    </source>
</evidence>
<dbReference type="Proteomes" id="UP000031121">
    <property type="component" value="Chromosome"/>
</dbReference>
<evidence type="ECO:0000259" key="6">
    <source>
        <dbReference type="Pfam" id="PF01880"/>
    </source>
</evidence>
<dbReference type="KEGG" id="cbac:JI75_03720"/>
<organism evidence="7 8">
    <name type="scientific">Berryella intestinalis</name>
    <dbReference type="NCBI Taxonomy" id="1531429"/>
    <lineage>
        <taxon>Bacteria</taxon>
        <taxon>Bacillati</taxon>
        <taxon>Actinomycetota</taxon>
        <taxon>Coriobacteriia</taxon>
        <taxon>Eggerthellales</taxon>
        <taxon>Eggerthellaceae</taxon>
        <taxon>Berryella</taxon>
    </lineage>
</organism>
<keyword evidence="8" id="KW-1185">Reference proteome</keyword>
<feature type="domain" description="Desulfoferrodoxin ferrous iron-binding" evidence="6">
    <location>
        <begin position="41"/>
        <end position="124"/>
    </location>
</feature>
<dbReference type="PANTHER" id="PTHR36541">
    <property type="entry name" value="SUPEROXIDE REDUCTASE-RELATED"/>
    <property type="match status" value="1"/>
</dbReference>
<evidence type="ECO:0000256" key="3">
    <source>
        <dbReference type="ARBA" id="ARBA00022723"/>
    </source>
</evidence>
<dbReference type="STRING" id="1531429.JI75_03720"/>
<accession>A0A0A8B3G5</accession>
<comment type="similarity">
    <text evidence="1">Belongs to the desulfoferrodoxin family.</text>
</comment>
<dbReference type="InterPro" id="IPR002742">
    <property type="entry name" value="Desulfoferrodoxin_Fe-bd_dom"/>
</dbReference>
<dbReference type="Gene3D" id="2.60.40.730">
    <property type="entry name" value="SOR catalytic domain"/>
    <property type="match status" value="1"/>
</dbReference>
<dbReference type="PANTHER" id="PTHR36541:SF1">
    <property type="entry name" value="SUPEROXIDE REDUCTASE-RELATED"/>
    <property type="match status" value="1"/>
</dbReference>
<dbReference type="GO" id="GO:0050605">
    <property type="term" value="F:superoxide reductase activity"/>
    <property type="evidence" value="ECO:0007669"/>
    <property type="project" value="UniProtKB-EC"/>
</dbReference>
<gene>
    <name evidence="7" type="ORF">JI75_03720</name>
</gene>
<dbReference type="EMBL" id="CP009302">
    <property type="protein sequence ID" value="AJC11909.1"/>
    <property type="molecule type" value="Genomic_DNA"/>
</dbReference>
<keyword evidence="3" id="KW-0479">Metal-binding</keyword>
<dbReference type="OrthoDB" id="9814936at2"/>
<dbReference type="InterPro" id="IPR051233">
    <property type="entry name" value="Desulfoferrodoxin_SOR"/>
</dbReference>
<dbReference type="HOGENOM" id="CLU_118960_1_0_11"/>
<evidence type="ECO:0000256" key="5">
    <source>
        <dbReference type="ARBA" id="ARBA00023004"/>
    </source>
</evidence>
<keyword evidence="2" id="KW-0813">Transport</keyword>
<name>A0A0A8B3G5_9ACTN</name>
<sequence>MAKATFYKCNESGDIIVKLAGGSANPACCGKDMVELKANTTDAATEKHVPVVSVDGDVLTATVGEVEHPMLDEHFINFVYVETESGMLVKQLNPGEAPTASFNLNGEKAVAVYEYCNLHGLWVAEL</sequence>
<dbReference type="SUPFAM" id="SSF57802">
    <property type="entry name" value="Rubredoxin-like"/>
    <property type="match status" value="1"/>
</dbReference>
<dbReference type="Pfam" id="PF01880">
    <property type="entry name" value="Desulfoferrodox"/>
    <property type="match status" value="1"/>
</dbReference>
<dbReference type="GO" id="GO:0005506">
    <property type="term" value="F:iron ion binding"/>
    <property type="evidence" value="ECO:0007669"/>
    <property type="project" value="InterPro"/>
</dbReference>